<dbReference type="EMBL" id="CP000385">
    <property type="protein sequence ID" value="ABG11724.1"/>
    <property type="molecule type" value="Genomic_DNA"/>
</dbReference>
<name>A0A5Q5BTH4_MYCSS</name>
<reference evidence="1" key="1">
    <citation type="submission" date="2006-06" db="EMBL/GenBank/DDBJ databases">
        <title>Complete sequence of plasmid of Mycobacterium sp. MCS.</title>
        <authorList>
            <consortium name="US DOE Joint Genome Institute"/>
            <person name="Copeland A."/>
            <person name="Lucas S."/>
            <person name="Lapidus A."/>
            <person name="Barry K."/>
            <person name="Detter J.C."/>
            <person name="Glavina del Rio T."/>
            <person name="Hammon N."/>
            <person name="Israni S."/>
            <person name="Dalin E."/>
            <person name="Tice H."/>
            <person name="Pitluck S."/>
            <person name="Martinez M."/>
            <person name="Schmutz J."/>
            <person name="Larimer F."/>
            <person name="Land M."/>
            <person name="Hauser L."/>
            <person name="Kyrpides N."/>
            <person name="Kim E."/>
            <person name="Miller C.D."/>
            <person name="Hughes J.E."/>
            <person name="Anderson A.J."/>
            <person name="Sims R.C."/>
            <person name="Richardson P."/>
        </authorList>
    </citation>
    <scope>NUCLEOTIDE SEQUENCE [LARGE SCALE GENOMIC DNA]</scope>
    <source>
        <strain evidence="1">MCS</strain>
        <plasmid evidence="1">Plasmid1</plasmid>
    </source>
</reference>
<proteinExistence type="predicted"/>
<gene>
    <name evidence="1" type="ordered locus">Mmcs_5624</name>
</gene>
<evidence type="ECO:0000313" key="1">
    <source>
        <dbReference type="EMBL" id="ABG11724.1"/>
    </source>
</evidence>
<protein>
    <submittedName>
        <fullName evidence="1">Uncharacterized protein</fullName>
    </submittedName>
</protein>
<sequence>MKPGQTGRADAEDRALVDDDGYPTDWGIAAVRCFHGSPAALVELLEQMWWTPTLMTVDEWLDGQLGAVVRVSLATGGWSGNETLIDTLDGSMFHLRFWESSHRGGRHVYEVPKREWQVAGQLGVIVTDSNPG</sequence>
<geneLocation type="plasmid" evidence="1">
    <name>Plasmid1</name>
</geneLocation>
<dbReference type="AlphaFoldDB" id="A0A5Q5BTH4"/>
<organism evidence="1">
    <name type="scientific">Mycobacterium sp. (strain MCS)</name>
    <dbReference type="NCBI Taxonomy" id="164756"/>
    <lineage>
        <taxon>Bacteria</taxon>
        <taxon>Bacillati</taxon>
        <taxon>Actinomycetota</taxon>
        <taxon>Actinomycetes</taxon>
        <taxon>Mycobacteriales</taxon>
        <taxon>Mycobacteriaceae</taxon>
        <taxon>Mycobacterium</taxon>
    </lineage>
</organism>
<dbReference type="KEGG" id="mmc:Mmcs_5624"/>
<accession>A0A5Q5BTH4</accession>
<keyword evidence="1" id="KW-0614">Plasmid</keyword>